<dbReference type="RefSeq" id="WP_230340185.1">
    <property type="nucleotide sequence ID" value="NZ_CP069798.1"/>
</dbReference>
<gene>
    <name evidence="1" type="ORF">JQU52_05810</name>
</gene>
<dbReference type="Proteomes" id="UP000653156">
    <property type="component" value="Chromosome"/>
</dbReference>
<dbReference type="AlphaFoldDB" id="A0A892ZKE5"/>
<dbReference type="EMBL" id="CP069798">
    <property type="protein sequence ID" value="QRQ82888.1"/>
    <property type="molecule type" value="Genomic_DNA"/>
</dbReference>
<accession>A0A892ZKE5</accession>
<evidence type="ECO:0000313" key="1">
    <source>
        <dbReference type="EMBL" id="QRQ82888.1"/>
    </source>
</evidence>
<keyword evidence="2" id="KW-1185">Reference proteome</keyword>
<dbReference type="KEGG" id="ptes:JQU52_05810"/>
<protein>
    <submittedName>
        <fullName evidence="1">Uncharacterized protein</fullName>
    </submittedName>
</protein>
<name>A0A892ZKE5_9NEIS</name>
<organism evidence="1 2">
    <name type="scientific">Paralysiella testudinis</name>
    <dbReference type="NCBI Taxonomy" id="2809020"/>
    <lineage>
        <taxon>Bacteria</taxon>
        <taxon>Pseudomonadati</taxon>
        <taxon>Pseudomonadota</taxon>
        <taxon>Betaproteobacteria</taxon>
        <taxon>Neisseriales</taxon>
        <taxon>Neisseriaceae</taxon>
        <taxon>Paralysiella</taxon>
    </lineage>
</organism>
<proteinExistence type="predicted"/>
<evidence type="ECO:0000313" key="2">
    <source>
        <dbReference type="Proteomes" id="UP000653156"/>
    </source>
</evidence>
<sequence length="231" mass="27132">MAYRYQNTTTLGGYFDKELIFIPRSVAAQMWEFRKAVFLMEQFTDLLQTHTELQKAVLQIDAYLVKLFCYYSRQPPLDRWSRWFDVPTLLPPMKSDLSAYINISRADKIHWHCFGMMPLRALLATGHLKKLIAAYRELMLLLLSDTDFYQCVDYHRYEIGNFRFVDEYLNFLGCVRLALETGETAIRCVDLLPEMPFPQAVMDLFPIEFRPIETKYRQSGKSHSPLCSLPV</sequence>
<reference evidence="1" key="1">
    <citation type="submission" date="2021-02" db="EMBL/GenBank/DDBJ databases">
        <title>Neisseriaceae sp. 26B isolated from the cloaca of a Common Toad-headed Turtle (Mesoclemmys nasuta).</title>
        <authorList>
            <person name="Spergser J."/>
            <person name="Busse H.-J."/>
        </authorList>
    </citation>
    <scope>NUCLEOTIDE SEQUENCE</scope>
    <source>
        <strain evidence="1">26B</strain>
    </source>
</reference>